<reference evidence="1" key="1">
    <citation type="submission" date="2022-06" db="EMBL/GenBank/DDBJ databases">
        <title>Isolation, identification and characterization of iprodione-degrading strains in Lhasa, Tibet.</title>
        <authorList>
            <person name="Pan H."/>
        </authorList>
    </citation>
    <scope>NUCLEOTIDE SEQUENCE</scope>
    <source>
        <strain evidence="1">Y-23</strain>
    </source>
</reference>
<protein>
    <submittedName>
        <fullName evidence="1">Uncharacterized protein</fullName>
    </submittedName>
</protein>
<sequence>MANVSFIINYLKNTYSEYGSISQQFDHIFEFLQVDKNEAIDAFYEIYSTESHPALYPSYEKDACHFSSVKLIQRLTSIAPPNNIDRLAISYIIYDITKEKIQHLNKKLTNDDINLALKNIEVINFDLGVFMQCINAQMLSTYRNDLKKSIQALGGLTRSKKYQTIKNTIIKDWKASSYHSYAECARKHAVIHGLSTKTIEKWLSDEFKKTQHGAKMPMC</sequence>
<organism evidence="1 2">
    <name type="scientific">Acinetobacter tibetensis</name>
    <dbReference type="NCBI Taxonomy" id="2943497"/>
    <lineage>
        <taxon>Bacteria</taxon>
        <taxon>Pseudomonadati</taxon>
        <taxon>Pseudomonadota</taxon>
        <taxon>Gammaproteobacteria</taxon>
        <taxon>Moraxellales</taxon>
        <taxon>Moraxellaceae</taxon>
        <taxon>Acinetobacter</taxon>
    </lineage>
</organism>
<evidence type="ECO:0000313" key="2">
    <source>
        <dbReference type="Proteomes" id="UP001056716"/>
    </source>
</evidence>
<dbReference type="KEGG" id="atz:M5E07_12300"/>
<dbReference type="RefSeq" id="WP_252219582.1">
    <property type="nucleotide sequence ID" value="NZ_CP098732.1"/>
</dbReference>
<keyword evidence="2" id="KW-1185">Reference proteome</keyword>
<name>A0AAE9RZE3_9GAMM</name>
<gene>
    <name evidence="1" type="ORF">M5E07_12300</name>
</gene>
<dbReference type="EMBL" id="CP098732">
    <property type="protein sequence ID" value="USE82567.1"/>
    <property type="molecule type" value="Genomic_DNA"/>
</dbReference>
<dbReference type="AlphaFoldDB" id="A0AAE9RZE3"/>
<dbReference type="Proteomes" id="UP001056716">
    <property type="component" value="Chromosome"/>
</dbReference>
<proteinExistence type="predicted"/>
<evidence type="ECO:0000313" key="1">
    <source>
        <dbReference type="EMBL" id="USE82567.1"/>
    </source>
</evidence>
<accession>A0AAE9RZE3</accession>